<evidence type="ECO:0000256" key="3">
    <source>
        <dbReference type="ARBA" id="ARBA00022833"/>
    </source>
</evidence>
<evidence type="ECO:0000313" key="8">
    <source>
        <dbReference type="EMBL" id="CAF9922469.1"/>
    </source>
</evidence>
<keyword evidence="9" id="KW-1185">Reference proteome</keyword>
<dbReference type="GO" id="GO:0008270">
    <property type="term" value="F:zinc ion binding"/>
    <property type="evidence" value="ECO:0007669"/>
    <property type="project" value="UniProtKB-KW"/>
</dbReference>
<dbReference type="Proteomes" id="UP000664169">
    <property type="component" value="Unassembled WGS sequence"/>
</dbReference>
<organism evidence="8 9">
    <name type="scientific">Gomphillus americanus</name>
    <dbReference type="NCBI Taxonomy" id="1940652"/>
    <lineage>
        <taxon>Eukaryota</taxon>
        <taxon>Fungi</taxon>
        <taxon>Dikarya</taxon>
        <taxon>Ascomycota</taxon>
        <taxon>Pezizomycotina</taxon>
        <taxon>Lecanoromycetes</taxon>
        <taxon>OSLEUM clade</taxon>
        <taxon>Ostropomycetidae</taxon>
        <taxon>Ostropales</taxon>
        <taxon>Graphidaceae</taxon>
        <taxon>Gomphilloideae</taxon>
        <taxon>Gomphillus</taxon>
    </lineage>
</organism>
<accession>A0A8H3FFC7</accession>
<dbReference type="Pfam" id="PF06839">
    <property type="entry name" value="Zn_ribbon_GRF"/>
    <property type="match status" value="1"/>
</dbReference>
<keyword evidence="2 4" id="KW-0863">Zinc-finger</keyword>
<gene>
    <name evidence="8" type="ORF">GOMPHAMPRED_002562</name>
</gene>
<keyword evidence="3" id="KW-0862">Zinc</keyword>
<keyword evidence="1" id="KW-0479">Metal-binding</keyword>
<name>A0A8H3FFC7_9LECA</name>
<dbReference type="OrthoDB" id="430051at2759"/>
<evidence type="ECO:0000256" key="1">
    <source>
        <dbReference type="ARBA" id="ARBA00022723"/>
    </source>
</evidence>
<feature type="region of interest" description="Disordered" evidence="6">
    <location>
        <begin position="198"/>
        <end position="218"/>
    </location>
</feature>
<dbReference type="EMBL" id="CAJPDQ010000018">
    <property type="protein sequence ID" value="CAF9922469.1"/>
    <property type="molecule type" value="Genomic_DNA"/>
</dbReference>
<feature type="compositionally biased region" description="Polar residues" evidence="6">
    <location>
        <begin position="141"/>
        <end position="155"/>
    </location>
</feature>
<sequence>MPAKHLPTKNGGRNHGRWFYTCQKPQPKPCGFFLWESEAKPREARAVLSNSNTEPATSPDTKRSVNTTSNGGPTLAESPITLHSTLLPTPGKDLGSVSRISVGRNHSKPDNDWLYVSEDDLEDATLQHLVDEANMPPPETPSKSIKQKSNSSPSKRNYEGYQERPEDRPVYSKPTAEIELFNTPNERRGRSIFSSYQTHPQTRETGKTGGLLSPSITPATNRFTTSYDMLEKIPAVRDESPTARKGANILYPDIRPAAQSSPVAPANEEIELTTLASQILDALKDEAQEITDNPVILNSVKAISLKHTHEFRQMQRTRDFCRKLIEKQKVQIAQLQSELDKSKRSVK</sequence>
<evidence type="ECO:0000256" key="4">
    <source>
        <dbReference type="PROSITE-ProRule" id="PRU01343"/>
    </source>
</evidence>
<dbReference type="AlphaFoldDB" id="A0A8H3FFC7"/>
<protein>
    <recommendedName>
        <fullName evidence="7">GRF-type domain-containing protein</fullName>
    </recommendedName>
</protein>
<feature type="compositionally biased region" description="Polar residues" evidence="6">
    <location>
        <begin position="48"/>
        <end position="72"/>
    </location>
</feature>
<evidence type="ECO:0000256" key="5">
    <source>
        <dbReference type="SAM" id="Coils"/>
    </source>
</evidence>
<evidence type="ECO:0000313" key="9">
    <source>
        <dbReference type="Proteomes" id="UP000664169"/>
    </source>
</evidence>
<feature type="region of interest" description="Disordered" evidence="6">
    <location>
        <begin position="132"/>
        <end position="170"/>
    </location>
</feature>
<feature type="region of interest" description="Disordered" evidence="6">
    <location>
        <begin position="43"/>
        <end position="113"/>
    </location>
</feature>
<feature type="coiled-coil region" evidence="5">
    <location>
        <begin position="318"/>
        <end position="345"/>
    </location>
</feature>
<dbReference type="InterPro" id="IPR010666">
    <property type="entry name" value="Znf_GRF"/>
</dbReference>
<reference evidence="8" key="1">
    <citation type="submission" date="2021-03" db="EMBL/GenBank/DDBJ databases">
        <authorList>
            <person name="Tagirdzhanova G."/>
        </authorList>
    </citation>
    <scope>NUCLEOTIDE SEQUENCE</scope>
</reference>
<dbReference type="PROSITE" id="PS51999">
    <property type="entry name" value="ZF_GRF"/>
    <property type="match status" value="1"/>
</dbReference>
<keyword evidence="5" id="KW-0175">Coiled coil</keyword>
<feature type="domain" description="GRF-type" evidence="7">
    <location>
        <begin position="1"/>
        <end position="39"/>
    </location>
</feature>
<comment type="caution">
    <text evidence="8">The sequence shown here is derived from an EMBL/GenBank/DDBJ whole genome shotgun (WGS) entry which is preliminary data.</text>
</comment>
<proteinExistence type="predicted"/>
<evidence type="ECO:0000256" key="2">
    <source>
        <dbReference type="ARBA" id="ARBA00022771"/>
    </source>
</evidence>
<evidence type="ECO:0000256" key="6">
    <source>
        <dbReference type="SAM" id="MobiDB-lite"/>
    </source>
</evidence>
<feature type="compositionally biased region" description="Basic and acidic residues" evidence="6">
    <location>
        <begin position="156"/>
        <end position="170"/>
    </location>
</feature>
<evidence type="ECO:0000259" key="7">
    <source>
        <dbReference type="PROSITE" id="PS51999"/>
    </source>
</evidence>